<accession>A0A0E0N1W7</accession>
<dbReference type="OMA" id="MMPATCA"/>
<dbReference type="EnsemblPlants" id="ORUFI01G32490.1">
    <property type="protein sequence ID" value="ORUFI01G32490.1"/>
    <property type="gene ID" value="ORUFI01G32490"/>
</dbReference>
<dbReference type="Proteomes" id="UP000008022">
    <property type="component" value="Unassembled WGS sequence"/>
</dbReference>
<proteinExistence type="predicted"/>
<evidence type="ECO:0000313" key="2">
    <source>
        <dbReference type="Proteomes" id="UP000008022"/>
    </source>
</evidence>
<dbReference type="HOGENOM" id="CLU_1130607_0_0_1"/>
<keyword evidence="2" id="KW-1185">Reference proteome</keyword>
<evidence type="ECO:0000313" key="1">
    <source>
        <dbReference type="EnsemblPlants" id="ORUFI01G32490.1"/>
    </source>
</evidence>
<sequence length="246" mass="28246">MEQPETIFPISVGECGLLVWHRASLLPPRQCSGAGCERRARDAFLHDAGDPRFALHLRSAPPRPDLDGWRHGGGWTVVAGRGCPWRWRWRWRWWLTVAAGDGGGCDSGGGGCRRWYLWRRWLKAIIRLTVRRRQRRYVEVGKGSGGREGVRVRARRNRGRKPCRAIWPADNGDAVWRRSPPWRRCFSIPLSFPYHILRVKTLLRFRTSGGGYPCRILLEGTALEKSLRVRILSLVYALASNFSPRL</sequence>
<protein>
    <submittedName>
        <fullName evidence="1">Uncharacterized protein</fullName>
    </submittedName>
</protein>
<reference evidence="1" key="2">
    <citation type="submission" date="2015-06" db="UniProtKB">
        <authorList>
            <consortium name="EnsemblPlants"/>
        </authorList>
    </citation>
    <scope>IDENTIFICATION</scope>
</reference>
<reference evidence="2" key="1">
    <citation type="submission" date="2013-06" db="EMBL/GenBank/DDBJ databases">
        <authorList>
            <person name="Zhao Q."/>
        </authorList>
    </citation>
    <scope>NUCLEOTIDE SEQUENCE</scope>
    <source>
        <strain evidence="2">cv. W1943</strain>
    </source>
</reference>
<dbReference type="AlphaFoldDB" id="A0A0E0N1W7"/>
<dbReference type="Gramene" id="ORUFI01G32490.1">
    <property type="protein sequence ID" value="ORUFI01G32490.1"/>
    <property type="gene ID" value="ORUFI01G32490"/>
</dbReference>
<organism evidence="1 2">
    <name type="scientific">Oryza rufipogon</name>
    <name type="common">Brownbeard rice</name>
    <name type="synonym">Asian wild rice</name>
    <dbReference type="NCBI Taxonomy" id="4529"/>
    <lineage>
        <taxon>Eukaryota</taxon>
        <taxon>Viridiplantae</taxon>
        <taxon>Streptophyta</taxon>
        <taxon>Embryophyta</taxon>
        <taxon>Tracheophyta</taxon>
        <taxon>Spermatophyta</taxon>
        <taxon>Magnoliopsida</taxon>
        <taxon>Liliopsida</taxon>
        <taxon>Poales</taxon>
        <taxon>Poaceae</taxon>
        <taxon>BOP clade</taxon>
        <taxon>Oryzoideae</taxon>
        <taxon>Oryzeae</taxon>
        <taxon>Oryzinae</taxon>
        <taxon>Oryza</taxon>
    </lineage>
</organism>
<name>A0A0E0N1W7_ORYRU</name>